<feature type="transmembrane region" description="Helical" evidence="5">
    <location>
        <begin position="243"/>
        <end position="268"/>
    </location>
</feature>
<evidence type="ECO:0000256" key="1">
    <source>
        <dbReference type="ARBA" id="ARBA00004141"/>
    </source>
</evidence>
<sequence length="327" mass="36452">MDELGSNLHRKTILTQEKIDELYGYRHLESSMSKEIRQNARRLCAKVTSPLWLFNKIIGMIPILRVIPKYNLKSDLIGDIVGGLTTGILQVPQGIAFATVAGVKPVYGLYSSFFPVIFYMIFGTSRHCSLGSFAVVSIMAGITNDRIREEWAHSHNLTDIDDPMNISPIIISSALAFSVGIIELITGLLHLNFITMYFSDQLVAGFTAGSACHVFMAQMSDVLGVKLPKNKGPGYIFVTLKDVILSIPHANICAVVISACGIIFLYCGKEFISPFLRRHFNITIPIPYELFLVIITDLVSYLGSFETRYSLDIVKEIPTGYNFNFNY</sequence>
<dbReference type="PANTHER" id="PTHR11814">
    <property type="entry name" value="SULFATE TRANSPORTER"/>
    <property type="match status" value="1"/>
</dbReference>
<comment type="subcellular location">
    <subcellularLocation>
        <location evidence="1">Membrane</location>
        <topology evidence="1">Multi-pass membrane protein</topology>
    </subcellularLocation>
</comment>
<gene>
    <name evidence="7" type="ORF">AB6A40_008257</name>
</gene>
<dbReference type="Proteomes" id="UP001608902">
    <property type="component" value="Unassembled WGS sequence"/>
</dbReference>
<dbReference type="AlphaFoldDB" id="A0ABD6ENK0"/>
<proteinExistence type="predicted"/>
<evidence type="ECO:0000256" key="4">
    <source>
        <dbReference type="ARBA" id="ARBA00023136"/>
    </source>
</evidence>
<evidence type="ECO:0000256" key="3">
    <source>
        <dbReference type="ARBA" id="ARBA00022989"/>
    </source>
</evidence>
<feature type="transmembrane region" description="Helical" evidence="5">
    <location>
        <begin position="169"/>
        <end position="191"/>
    </location>
</feature>
<keyword evidence="3 5" id="KW-1133">Transmembrane helix</keyword>
<feature type="transmembrane region" description="Helical" evidence="5">
    <location>
        <begin position="280"/>
        <end position="302"/>
    </location>
</feature>
<evidence type="ECO:0000313" key="7">
    <source>
        <dbReference type="EMBL" id="MFH4981548.1"/>
    </source>
</evidence>
<evidence type="ECO:0000259" key="6">
    <source>
        <dbReference type="Pfam" id="PF00916"/>
    </source>
</evidence>
<feature type="domain" description="SLC26A/SulP transporter" evidence="6">
    <location>
        <begin position="76"/>
        <end position="322"/>
    </location>
</feature>
<evidence type="ECO:0000256" key="5">
    <source>
        <dbReference type="SAM" id="Phobius"/>
    </source>
</evidence>
<accession>A0ABD6ENK0</accession>
<keyword evidence="8" id="KW-1185">Reference proteome</keyword>
<dbReference type="InterPro" id="IPR011547">
    <property type="entry name" value="SLC26A/SulP_dom"/>
</dbReference>
<evidence type="ECO:0000256" key="2">
    <source>
        <dbReference type="ARBA" id="ARBA00022692"/>
    </source>
</evidence>
<dbReference type="Pfam" id="PF00916">
    <property type="entry name" value="Sulfate_transp"/>
    <property type="match status" value="1"/>
</dbReference>
<protein>
    <recommendedName>
        <fullName evidence="6">SLC26A/SulP transporter domain-containing protein</fullName>
    </recommendedName>
</protein>
<comment type="caution">
    <text evidence="7">The sequence shown here is derived from an EMBL/GenBank/DDBJ whole genome shotgun (WGS) entry which is preliminary data.</text>
</comment>
<organism evidence="7 8">
    <name type="scientific">Gnathostoma spinigerum</name>
    <dbReference type="NCBI Taxonomy" id="75299"/>
    <lineage>
        <taxon>Eukaryota</taxon>
        <taxon>Metazoa</taxon>
        <taxon>Ecdysozoa</taxon>
        <taxon>Nematoda</taxon>
        <taxon>Chromadorea</taxon>
        <taxon>Rhabditida</taxon>
        <taxon>Spirurina</taxon>
        <taxon>Gnathostomatomorpha</taxon>
        <taxon>Gnathostomatoidea</taxon>
        <taxon>Gnathostomatidae</taxon>
        <taxon>Gnathostoma</taxon>
    </lineage>
</organism>
<dbReference type="EMBL" id="JBGFUD010007438">
    <property type="protein sequence ID" value="MFH4981548.1"/>
    <property type="molecule type" value="Genomic_DNA"/>
</dbReference>
<feature type="transmembrane region" description="Helical" evidence="5">
    <location>
        <begin position="203"/>
        <end position="223"/>
    </location>
</feature>
<reference evidence="7 8" key="1">
    <citation type="submission" date="2024-08" db="EMBL/GenBank/DDBJ databases">
        <title>Gnathostoma spinigerum genome.</title>
        <authorList>
            <person name="Gonzalez-Bertolin B."/>
            <person name="Monzon S."/>
            <person name="Zaballos A."/>
            <person name="Jimenez P."/>
            <person name="Dekumyoy P."/>
            <person name="Varona S."/>
            <person name="Cuesta I."/>
            <person name="Sumanam S."/>
            <person name="Adisakwattana P."/>
            <person name="Gasser R.B."/>
            <person name="Hernandez-Gonzalez A."/>
            <person name="Young N.D."/>
            <person name="Perteguer M.J."/>
        </authorList>
    </citation>
    <scope>NUCLEOTIDE SEQUENCE [LARGE SCALE GENOMIC DNA]</scope>
    <source>
        <strain evidence="7">AL3</strain>
        <tissue evidence="7">Liver</tissue>
    </source>
</reference>
<name>A0ABD6ENK0_9BILA</name>
<evidence type="ECO:0000313" key="8">
    <source>
        <dbReference type="Proteomes" id="UP001608902"/>
    </source>
</evidence>
<keyword evidence="2 5" id="KW-0812">Transmembrane</keyword>
<dbReference type="GO" id="GO:0016020">
    <property type="term" value="C:membrane"/>
    <property type="evidence" value="ECO:0007669"/>
    <property type="project" value="UniProtKB-SubCell"/>
</dbReference>
<keyword evidence="4 5" id="KW-0472">Membrane</keyword>
<dbReference type="InterPro" id="IPR001902">
    <property type="entry name" value="SLC26A/SulP_fam"/>
</dbReference>